<accession>E0NPD0</accession>
<dbReference type="OrthoDB" id="1492759at2"/>
<dbReference type="Proteomes" id="UP000004394">
    <property type="component" value="Unassembled WGS sequence"/>
</dbReference>
<name>E0NPD0_9BACT</name>
<dbReference type="AlphaFoldDB" id="E0NPD0"/>
<dbReference type="EMBL" id="AEEI01000002">
    <property type="protein sequence ID" value="EFM03045.1"/>
    <property type="molecule type" value="Genomic_DNA"/>
</dbReference>
<protein>
    <recommendedName>
        <fullName evidence="2">DUF5689 domain-containing protein</fullName>
    </recommendedName>
</protein>
<dbReference type="RefSeq" id="WP_006947624.1">
    <property type="nucleotide sequence ID" value="NZ_BAJI01000026.1"/>
</dbReference>
<dbReference type="HOGENOM" id="CLU_056926_0_0_10"/>
<keyword evidence="1" id="KW-0732">Signal</keyword>
<dbReference type="InterPro" id="IPR043744">
    <property type="entry name" value="DUF5689"/>
</dbReference>
<reference evidence="3" key="1">
    <citation type="submission" date="2010-07" db="EMBL/GenBank/DDBJ databases">
        <authorList>
            <person name="Muzny D."/>
            <person name="Qin X."/>
            <person name="Deng J."/>
            <person name="Jiang H."/>
            <person name="Liu Y."/>
            <person name="Qu J."/>
            <person name="Song X.-Z."/>
            <person name="Zhang L."/>
            <person name="Thornton R."/>
            <person name="Coyle M."/>
            <person name="Francisco L."/>
            <person name="Jackson L."/>
            <person name="Javaid M."/>
            <person name="Korchina V."/>
            <person name="Kovar C."/>
            <person name="Mata R."/>
            <person name="Mathew T."/>
            <person name="Ngo R."/>
            <person name="Nguyen L."/>
            <person name="Nguyen N."/>
            <person name="Okwuonu G."/>
            <person name="Ongeri F."/>
            <person name="Pham C."/>
            <person name="Simmons D."/>
            <person name="Wilczek-Boney K."/>
            <person name="Hale W."/>
            <person name="Jakkamsetti A."/>
            <person name="Pham P."/>
            <person name="Ruth R."/>
            <person name="San Lucas F."/>
            <person name="Warren J."/>
            <person name="Zhang J."/>
            <person name="Zhao Z."/>
            <person name="Zhou C."/>
            <person name="Zhu D."/>
            <person name="Lee S."/>
            <person name="Bess C."/>
            <person name="Blankenburg K."/>
            <person name="Forbes L."/>
            <person name="Fu Q."/>
            <person name="Gubbala S."/>
            <person name="Hirani K."/>
            <person name="Jayaseelan J.C."/>
            <person name="Lara F."/>
            <person name="Munidasa M."/>
            <person name="Palculict T."/>
            <person name="Patil S."/>
            <person name="Pu L.-L."/>
            <person name="Saada N."/>
            <person name="Tang L."/>
            <person name="Weissenberger G."/>
            <person name="Zhu Y."/>
            <person name="Hemphill L."/>
            <person name="Shang Y."/>
            <person name="Youmans B."/>
            <person name="Ayvaz T."/>
            <person name="Ross M."/>
            <person name="Santibanez J."/>
            <person name="Aqrawi P."/>
            <person name="Gross S."/>
            <person name="Joshi V."/>
            <person name="Fowler G."/>
            <person name="Nazareth L."/>
            <person name="Reid J."/>
            <person name="Worley K."/>
            <person name="Petrosino J."/>
            <person name="Highlander S."/>
            <person name="Gibbs R."/>
        </authorList>
    </citation>
    <scope>NUCLEOTIDE SEQUENCE [LARGE SCALE GENOMIC DNA]</scope>
    <source>
        <strain evidence="3">DSM 16973</strain>
    </source>
</reference>
<gene>
    <name evidence="3" type="ORF">HMPREF0658_0031</name>
</gene>
<dbReference type="eggNOG" id="COG4085">
    <property type="taxonomic scope" value="Bacteria"/>
</dbReference>
<proteinExistence type="predicted"/>
<feature type="chain" id="PRO_5003138187" description="DUF5689 domain-containing protein" evidence="1">
    <location>
        <begin position="23"/>
        <end position="279"/>
    </location>
</feature>
<evidence type="ECO:0000313" key="3">
    <source>
        <dbReference type="EMBL" id="EFM03045.1"/>
    </source>
</evidence>
<dbReference type="STRING" id="862515.HMPREF0658_0031"/>
<organism evidence="3 4">
    <name type="scientific">Hoylesella marshii DSM 16973 = JCM 13450</name>
    <dbReference type="NCBI Taxonomy" id="862515"/>
    <lineage>
        <taxon>Bacteria</taxon>
        <taxon>Pseudomonadati</taxon>
        <taxon>Bacteroidota</taxon>
        <taxon>Bacteroidia</taxon>
        <taxon>Bacteroidales</taxon>
        <taxon>Prevotellaceae</taxon>
        <taxon>Hoylesella</taxon>
    </lineage>
</organism>
<dbReference type="PROSITE" id="PS51257">
    <property type="entry name" value="PROKAR_LIPOPROTEIN"/>
    <property type="match status" value="1"/>
</dbReference>
<feature type="signal peptide" evidence="1">
    <location>
        <begin position="1"/>
        <end position="22"/>
    </location>
</feature>
<feature type="domain" description="DUF5689" evidence="2">
    <location>
        <begin position="41"/>
        <end position="278"/>
    </location>
</feature>
<evidence type="ECO:0000256" key="1">
    <source>
        <dbReference type="SAM" id="SignalP"/>
    </source>
</evidence>
<evidence type="ECO:0000259" key="2">
    <source>
        <dbReference type="Pfam" id="PF18942"/>
    </source>
</evidence>
<dbReference type="BioCyc" id="PMAR862515-HMP:GMOO-32-MONOMER"/>
<sequence length="279" mass="30723">MKTIKYMYIALFCMLLTGCMNDDWKEPNGTSIGNPALAESNVITIATLKTQYASFIYTPANTYTQITDDVQIKGRVVGNDIGGNVYSEVAIDDGTGAILICISQNGLFAELPVGQEILVSLKGLYIGGYGLQAEIGTPFTNARNVTYVSRMSRTLWQEHFKLLGMPDASQVQAEVFDISKIADEDYLKSHSGKLMTIKGVTFAKGDGKTVFAPSEEKDKTNNVSRALKGYDNRTIVVRTSTYADFAATTLPTGSVDITGIFTRYRDTWQILMRTEKDIH</sequence>
<dbReference type="Pfam" id="PF18942">
    <property type="entry name" value="DUF5689"/>
    <property type="match status" value="1"/>
</dbReference>
<keyword evidence="4" id="KW-1185">Reference proteome</keyword>
<evidence type="ECO:0000313" key="4">
    <source>
        <dbReference type="Proteomes" id="UP000004394"/>
    </source>
</evidence>
<comment type="caution">
    <text evidence="3">The sequence shown here is derived from an EMBL/GenBank/DDBJ whole genome shotgun (WGS) entry which is preliminary data.</text>
</comment>